<dbReference type="OrthoDB" id="8456741at2"/>
<gene>
    <name evidence="2" type="ORF">C1D09_008745</name>
</gene>
<evidence type="ECO:0000256" key="1">
    <source>
        <dbReference type="SAM" id="MobiDB-lite"/>
    </source>
</evidence>
<proteinExistence type="predicted"/>
<evidence type="ECO:0000313" key="2">
    <source>
        <dbReference type="EMBL" id="TSE12507.1"/>
    </source>
</evidence>
<protein>
    <submittedName>
        <fullName evidence="2">Uncharacterized protein</fullName>
    </submittedName>
</protein>
<evidence type="ECO:0000313" key="3">
    <source>
        <dbReference type="Proteomes" id="UP000235507"/>
    </source>
</evidence>
<sequence length="297" mass="32321">MAEITDPSTELFQLCTMLKGVDSKDVTSRTLAKKFGVDIDSAEFFSTLAAISSRIRRLRSLVASLSDTPEPFRSAFDSACAQVASFLSSTSLTGQWRGVRDTAFKDVALNTLMMAGHTVKKVAPLSVPSASERTDLIKKLDDAIEAIKDGNDVFATLLVNSFLTLRVIIERLDFYGVDGLIDHLLNTHAILRSAEASQSDSQKKRGFAKAWNVLATIYLLLTVQDAGITAIENNYARFQVALHYFSKEAPEPNIKLLTGPAKDSEPATTTQDGVALRPQEPEVTTDGKVANDQGFAE</sequence>
<name>A0A8T9ASW8_9HYPH</name>
<dbReference type="RefSeq" id="WP_143973901.1">
    <property type="nucleotide sequence ID" value="NZ_PNOT02000093.1"/>
</dbReference>
<reference evidence="2" key="1">
    <citation type="submission" date="2019-07" db="EMBL/GenBank/DDBJ databases">
        <title>Mesorhizobum intechiensis sp. nov. isolated from nodules of Lotus tenuis growing in lowlands of the Flooding Pampa, Argentina.</title>
        <authorList>
            <person name="Estrella M.J."/>
            <person name="Torres Tejerizo G.A."/>
            <person name="Cumpa Velazquez L.M."/>
            <person name="Fontana F."/>
            <person name="Hansen L."/>
            <person name="Pistorio M."/>
            <person name="Sannazzaro A.I."/>
        </authorList>
    </citation>
    <scope>NUCLEOTIDE SEQUENCE</scope>
    <source>
        <strain evidence="2">BD68</strain>
    </source>
</reference>
<accession>A0A8T9ASW8</accession>
<feature type="region of interest" description="Disordered" evidence="1">
    <location>
        <begin position="255"/>
        <end position="297"/>
    </location>
</feature>
<dbReference type="Proteomes" id="UP000235507">
    <property type="component" value="Unassembled WGS sequence"/>
</dbReference>
<organism evidence="2 3">
    <name type="scientific">Mesorhizobium intechi</name>
    <dbReference type="NCBI Taxonomy" id="537601"/>
    <lineage>
        <taxon>Bacteria</taxon>
        <taxon>Pseudomonadati</taxon>
        <taxon>Pseudomonadota</taxon>
        <taxon>Alphaproteobacteria</taxon>
        <taxon>Hyphomicrobiales</taxon>
        <taxon>Phyllobacteriaceae</taxon>
        <taxon>Mesorhizobium</taxon>
    </lineage>
</organism>
<keyword evidence="3" id="KW-1185">Reference proteome</keyword>
<dbReference type="EMBL" id="PNOT02000093">
    <property type="protein sequence ID" value="TSE12507.1"/>
    <property type="molecule type" value="Genomic_DNA"/>
</dbReference>
<comment type="caution">
    <text evidence="2">The sequence shown here is derived from an EMBL/GenBank/DDBJ whole genome shotgun (WGS) entry which is preliminary data.</text>
</comment>
<dbReference type="AlphaFoldDB" id="A0A8T9ASW8"/>